<dbReference type="PROSITE" id="PS51296">
    <property type="entry name" value="RIESKE"/>
    <property type="match status" value="1"/>
</dbReference>
<dbReference type="GO" id="GO:0046872">
    <property type="term" value="F:metal ion binding"/>
    <property type="evidence" value="ECO:0007669"/>
    <property type="project" value="UniProtKB-KW"/>
</dbReference>
<keyword evidence="2" id="KW-0479">Metal-binding</keyword>
<sequence length="130" mass="12941">MHRRTLLCGLLALTACGTPSPGRTPGPGSARPGDRIAGLADLPVGSGALVDTPGGGQLLLVRPADTEVRAFNPACPHQGTVVNPPAGGAIVCPTHRSEFDPATGAVTRGPAVKGLAEVAVRLAGQDVLLA</sequence>
<reference evidence="6" key="2">
    <citation type="submission" date="2020-09" db="EMBL/GenBank/DDBJ databases">
        <authorList>
            <person name="Sun Q."/>
            <person name="Ohkuma M."/>
        </authorList>
    </citation>
    <scope>NUCLEOTIDE SEQUENCE</scope>
    <source>
        <strain evidence="6">JCM 3313</strain>
    </source>
</reference>
<dbReference type="AlphaFoldDB" id="A0A918EF47"/>
<evidence type="ECO:0000256" key="2">
    <source>
        <dbReference type="ARBA" id="ARBA00022723"/>
    </source>
</evidence>
<dbReference type="EMBL" id="BMRG01000007">
    <property type="protein sequence ID" value="GGP62363.1"/>
    <property type="molecule type" value="Genomic_DNA"/>
</dbReference>
<gene>
    <name evidence="6" type="ORF">GCM10010185_38490</name>
</gene>
<keyword evidence="4" id="KW-0411">Iron-sulfur</keyword>
<evidence type="ECO:0000256" key="3">
    <source>
        <dbReference type="ARBA" id="ARBA00023004"/>
    </source>
</evidence>
<dbReference type="Gene3D" id="2.102.10.10">
    <property type="entry name" value="Rieske [2Fe-2S] iron-sulphur domain"/>
    <property type="match status" value="1"/>
</dbReference>
<dbReference type="Pfam" id="PF00355">
    <property type="entry name" value="Rieske"/>
    <property type="match status" value="1"/>
</dbReference>
<organism evidence="6 7">
    <name type="scientific">Saccharothrix coeruleofusca</name>
    <dbReference type="NCBI Taxonomy" id="33919"/>
    <lineage>
        <taxon>Bacteria</taxon>
        <taxon>Bacillati</taxon>
        <taxon>Actinomycetota</taxon>
        <taxon>Actinomycetes</taxon>
        <taxon>Pseudonocardiales</taxon>
        <taxon>Pseudonocardiaceae</taxon>
        <taxon>Saccharothrix</taxon>
    </lineage>
</organism>
<proteinExistence type="predicted"/>
<reference evidence="6" key="1">
    <citation type="journal article" date="2014" name="Int. J. Syst. Evol. Microbiol.">
        <title>Complete genome sequence of Corynebacterium casei LMG S-19264T (=DSM 44701T), isolated from a smear-ripened cheese.</title>
        <authorList>
            <consortium name="US DOE Joint Genome Institute (JGI-PGF)"/>
            <person name="Walter F."/>
            <person name="Albersmeier A."/>
            <person name="Kalinowski J."/>
            <person name="Ruckert C."/>
        </authorList>
    </citation>
    <scope>NUCLEOTIDE SEQUENCE</scope>
    <source>
        <strain evidence="6">JCM 3313</strain>
    </source>
</reference>
<evidence type="ECO:0000256" key="4">
    <source>
        <dbReference type="ARBA" id="ARBA00023014"/>
    </source>
</evidence>
<keyword evidence="3" id="KW-0408">Iron</keyword>
<feature type="domain" description="Rieske" evidence="5">
    <location>
        <begin position="34"/>
        <end position="129"/>
    </location>
</feature>
<dbReference type="SUPFAM" id="SSF50022">
    <property type="entry name" value="ISP domain"/>
    <property type="match status" value="1"/>
</dbReference>
<dbReference type="GO" id="GO:0004497">
    <property type="term" value="F:monooxygenase activity"/>
    <property type="evidence" value="ECO:0007669"/>
    <property type="project" value="UniProtKB-ARBA"/>
</dbReference>
<dbReference type="GO" id="GO:0016705">
    <property type="term" value="F:oxidoreductase activity, acting on paired donors, with incorporation or reduction of molecular oxygen"/>
    <property type="evidence" value="ECO:0007669"/>
    <property type="project" value="UniProtKB-ARBA"/>
</dbReference>
<dbReference type="RefSeq" id="WP_189224661.1">
    <property type="nucleotide sequence ID" value="NZ_BMRG01000007.1"/>
</dbReference>
<evidence type="ECO:0000313" key="6">
    <source>
        <dbReference type="EMBL" id="GGP62363.1"/>
    </source>
</evidence>
<dbReference type="CDD" id="cd03467">
    <property type="entry name" value="Rieske"/>
    <property type="match status" value="1"/>
</dbReference>
<dbReference type="GO" id="GO:0051537">
    <property type="term" value="F:2 iron, 2 sulfur cluster binding"/>
    <property type="evidence" value="ECO:0007669"/>
    <property type="project" value="UniProtKB-KW"/>
</dbReference>
<dbReference type="InterPro" id="IPR036922">
    <property type="entry name" value="Rieske_2Fe-2S_sf"/>
</dbReference>
<accession>A0A918EF47</accession>
<evidence type="ECO:0000313" key="7">
    <source>
        <dbReference type="Proteomes" id="UP000639606"/>
    </source>
</evidence>
<dbReference type="PROSITE" id="PS51257">
    <property type="entry name" value="PROKAR_LIPOPROTEIN"/>
    <property type="match status" value="1"/>
</dbReference>
<keyword evidence="1" id="KW-0001">2Fe-2S</keyword>
<protein>
    <recommendedName>
        <fullName evidence="5">Rieske domain-containing protein</fullName>
    </recommendedName>
</protein>
<evidence type="ECO:0000259" key="5">
    <source>
        <dbReference type="PROSITE" id="PS51296"/>
    </source>
</evidence>
<dbReference type="InterPro" id="IPR017941">
    <property type="entry name" value="Rieske_2Fe-2S"/>
</dbReference>
<evidence type="ECO:0000256" key="1">
    <source>
        <dbReference type="ARBA" id="ARBA00022714"/>
    </source>
</evidence>
<name>A0A918EF47_9PSEU</name>
<dbReference type="Proteomes" id="UP000639606">
    <property type="component" value="Unassembled WGS sequence"/>
</dbReference>
<comment type="caution">
    <text evidence="6">The sequence shown here is derived from an EMBL/GenBank/DDBJ whole genome shotgun (WGS) entry which is preliminary data.</text>
</comment>
<keyword evidence="7" id="KW-1185">Reference proteome</keyword>